<evidence type="ECO:0000256" key="1">
    <source>
        <dbReference type="ARBA" id="ARBA00001946"/>
    </source>
</evidence>
<feature type="region of interest" description="Disordered" evidence="18">
    <location>
        <begin position="1"/>
        <end position="200"/>
    </location>
</feature>
<comment type="subunit">
    <text evidence="14">Interacts with WNK1 and WNK4.</text>
</comment>
<feature type="compositionally biased region" description="Basic and acidic residues" evidence="18">
    <location>
        <begin position="2325"/>
        <end position="2335"/>
    </location>
</feature>
<dbReference type="PROSITE" id="PS50011">
    <property type="entry name" value="PROTEIN_KINASE_DOM"/>
    <property type="match status" value="1"/>
</dbReference>
<dbReference type="PANTHER" id="PTHR13902">
    <property type="entry name" value="SERINE/THREONINE-PROTEIN KINASE WNK WITH NO LYSINE -RELATED"/>
    <property type="match status" value="1"/>
</dbReference>
<dbReference type="Gene3D" id="3.30.200.20">
    <property type="entry name" value="Phosphorylase Kinase, domain 1"/>
    <property type="match status" value="1"/>
</dbReference>
<feature type="compositionally biased region" description="Acidic residues" evidence="18">
    <location>
        <begin position="112"/>
        <end position="121"/>
    </location>
</feature>
<feature type="region of interest" description="Disordered" evidence="18">
    <location>
        <begin position="2750"/>
        <end position="2786"/>
    </location>
</feature>
<evidence type="ECO:0000256" key="17">
    <source>
        <dbReference type="ARBA" id="ARBA00083534"/>
    </source>
</evidence>
<keyword evidence="8" id="KW-0547">Nucleotide-binding</keyword>
<feature type="compositionally biased region" description="Polar residues" evidence="18">
    <location>
        <begin position="2268"/>
        <end position="2278"/>
    </location>
</feature>
<organism evidence="20 21">
    <name type="scientific">Channa argus</name>
    <name type="common">Northern snakehead</name>
    <name type="synonym">Ophicephalus argus</name>
    <dbReference type="NCBI Taxonomy" id="215402"/>
    <lineage>
        <taxon>Eukaryota</taxon>
        <taxon>Metazoa</taxon>
        <taxon>Chordata</taxon>
        <taxon>Craniata</taxon>
        <taxon>Vertebrata</taxon>
        <taxon>Euteleostomi</taxon>
        <taxon>Actinopterygii</taxon>
        <taxon>Neopterygii</taxon>
        <taxon>Teleostei</taxon>
        <taxon>Neoteleostei</taxon>
        <taxon>Acanthomorphata</taxon>
        <taxon>Anabantaria</taxon>
        <taxon>Anabantiformes</taxon>
        <taxon>Channoidei</taxon>
        <taxon>Channidae</taxon>
        <taxon>Channa</taxon>
    </lineage>
</organism>
<dbReference type="FunFam" id="1.10.510.10:FF:000006">
    <property type="entry name" value="Serine/threonine-protein kinase WNK1 isoform 2"/>
    <property type="match status" value="1"/>
</dbReference>
<keyword evidence="9 20" id="KW-0418">Kinase</keyword>
<evidence type="ECO:0000259" key="19">
    <source>
        <dbReference type="PROSITE" id="PS50011"/>
    </source>
</evidence>
<gene>
    <name evidence="20" type="ORF">EXN66_Car012530</name>
</gene>
<dbReference type="InterPro" id="IPR008271">
    <property type="entry name" value="Ser/Thr_kinase_AS"/>
</dbReference>
<dbReference type="InterPro" id="IPR050588">
    <property type="entry name" value="WNK_Ser-Thr_kinase"/>
</dbReference>
<feature type="region of interest" description="Disordered" evidence="18">
    <location>
        <begin position="1689"/>
        <end position="1722"/>
    </location>
</feature>
<feature type="compositionally biased region" description="Polar residues" evidence="18">
    <location>
        <begin position="1443"/>
        <end position="1459"/>
    </location>
</feature>
<keyword evidence="21" id="KW-1185">Reference proteome</keyword>
<dbReference type="Pfam" id="PF24889">
    <property type="entry name" value="CCTL2_WNK"/>
    <property type="match status" value="1"/>
</dbReference>
<comment type="cofactor">
    <cofactor evidence="1">
        <name>Mg(2+)</name>
        <dbReference type="ChEBI" id="CHEBI:18420"/>
    </cofactor>
</comment>
<accession>A0A6G1Q2L1</accession>
<feature type="region of interest" description="Disordered" evidence="18">
    <location>
        <begin position="1438"/>
        <end position="1484"/>
    </location>
</feature>
<feature type="domain" description="Protein kinase" evidence="19">
    <location>
        <begin position="208"/>
        <end position="466"/>
    </location>
</feature>
<reference evidence="20 21" key="1">
    <citation type="submission" date="2019-02" db="EMBL/GenBank/DDBJ databases">
        <title>Opniocepnalus argus genome.</title>
        <authorList>
            <person name="Zhou C."/>
            <person name="Xiao S."/>
        </authorList>
    </citation>
    <scope>NUCLEOTIDE SEQUENCE [LARGE SCALE GENOMIC DNA]</scope>
    <source>
        <strain evidence="20">OARG1902GOOAL</strain>
        <tissue evidence="20">Muscle</tissue>
    </source>
</reference>
<proteinExistence type="predicted"/>
<evidence type="ECO:0000256" key="3">
    <source>
        <dbReference type="ARBA" id="ARBA00012513"/>
    </source>
</evidence>
<feature type="compositionally biased region" description="Polar residues" evidence="18">
    <location>
        <begin position="1692"/>
        <end position="1702"/>
    </location>
</feature>
<feature type="compositionally biased region" description="Polar residues" evidence="18">
    <location>
        <begin position="162"/>
        <end position="180"/>
    </location>
</feature>
<dbReference type="FunFam" id="3.30.200.20:FF:000494">
    <property type="entry name" value="serine/threonine-protein kinase WNK2 isoform X2"/>
    <property type="match status" value="1"/>
</dbReference>
<keyword evidence="10" id="KW-0067">ATP-binding</keyword>
<feature type="region of interest" description="Disordered" evidence="18">
    <location>
        <begin position="2259"/>
        <end position="2407"/>
    </location>
</feature>
<dbReference type="SUPFAM" id="SSF56112">
    <property type="entry name" value="Protein kinase-like (PK-like)"/>
    <property type="match status" value="1"/>
</dbReference>
<evidence type="ECO:0000256" key="13">
    <source>
        <dbReference type="ARBA" id="ARBA00048679"/>
    </source>
</evidence>
<feature type="compositionally biased region" description="Polar residues" evidence="18">
    <location>
        <begin position="2395"/>
        <end position="2407"/>
    </location>
</feature>
<dbReference type="SMART" id="SM00220">
    <property type="entry name" value="S_TKc"/>
    <property type="match status" value="1"/>
</dbReference>
<name>A0A6G1Q2L1_CHAAH</name>
<evidence type="ECO:0000313" key="21">
    <source>
        <dbReference type="Proteomes" id="UP000503349"/>
    </source>
</evidence>
<feature type="region of interest" description="Disordered" evidence="18">
    <location>
        <begin position="2865"/>
        <end position="2897"/>
    </location>
</feature>
<feature type="compositionally biased region" description="Low complexity" evidence="18">
    <location>
        <begin position="2615"/>
        <end position="2627"/>
    </location>
</feature>
<feature type="region of interest" description="Disordered" evidence="18">
    <location>
        <begin position="1376"/>
        <end position="1423"/>
    </location>
</feature>
<dbReference type="InterPro" id="IPR011009">
    <property type="entry name" value="Kinase-like_dom_sf"/>
</dbReference>
<feature type="compositionally biased region" description="Polar residues" evidence="18">
    <location>
        <begin position="2750"/>
        <end position="2764"/>
    </location>
</feature>
<dbReference type="FunFam" id="3.10.20.90:FF:000007">
    <property type="entry name" value="Serine/threonine-protein kinase WNK1 isoform 1"/>
    <property type="match status" value="1"/>
</dbReference>
<evidence type="ECO:0000256" key="9">
    <source>
        <dbReference type="ARBA" id="ARBA00022777"/>
    </source>
</evidence>
<comment type="subcellular location">
    <subcellularLocation>
        <location evidence="2">Cytoplasm</location>
    </subcellularLocation>
</comment>
<evidence type="ECO:0000256" key="6">
    <source>
        <dbReference type="ARBA" id="ARBA00022553"/>
    </source>
</evidence>
<evidence type="ECO:0000256" key="12">
    <source>
        <dbReference type="ARBA" id="ARBA00047899"/>
    </source>
</evidence>
<feature type="region of interest" description="Disordered" evidence="18">
    <location>
        <begin position="2663"/>
        <end position="2682"/>
    </location>
</feature>
<feature type="compositionally biased region" description="Low complexity" evidence="18">
    <location>
        <begin position="2299"/>
        <end position="2324"/>
    </location>
</feature>
<feature type="compositionally biased region" description="Basic and acidic residues" evidence="18">
    <location>
        <begin position="14"/>
        <end position="39"/>
    </location>
</feature>
<dbReference type="EC" id="2.7.11.1" evidence="3"/>
<feature type="compositionally biased region" description="Acidic residues" evidence="18">
    <location>
        <begin position="2628"/>
        <end position="2641"/>
    </location>
</feature>
<evidence type="ECO:0000256" key="4">
    <source>
        <dbReference type="ARBA" id="ARBA00022490"/>
    </source>
</evidence>
<feature type="compositionally biased region" description="Polar residues" evidence="18">
    <location>
        <begin position="2163"/>
        <end position="2193"/>
    </location>
</feature>
<dbReference type="Gene3D" id="3.10.20.90">
    <property type="entry name" value="Phosphatidylinositol 3-kinase Catalytic Subunit, Chain A, domain 1"/>
    <property type="match status" value="2"/>
</dbReference>
<feature type="compositionally biased region" description="Polar residues" evidence="18">
    <location>
        <begin position="1070"/>
        <end position="1097"/>
    </location>
</feature>
<comment type="catalytic activity">
    <reaction evidence="12">
        <text>L-threonyl-[protein] + ATP = O-phospho-L-threonyl-[protein] + ADP + H(+)</text>
        <dbReference type="Rhea" id="RHEA:46608"/>
        <dbReference type="Rhea" id="RHEA-COMP:11060"/>
        <dbReference type="Rhea" id="RHEA-COMP:11605"/>
        <dbReference type="ChEBI" id="CHEBI:15378"/>
        <dbReference type="ChEBI" id="CHEBI:30013"/>
        <dbReference type="ChEBI" id="CHEBI:30616"/>
        <dbReference type="ChEBI" id="CHEBI:61977"/>
        <dbReference type="ChEBI" id="CHEBI:456216"/>
        <dbReference type="EC" id="2.7.11.1"/>
    </reaction>
</comment>
<feature type="region of interest" description="Disordered" evidence="18">
    <location>
        <begin position="2155"/>
        <end position="2234"/>
    </location>
</feature>
<evidence type="ECO:0000256" key="10">
    <source>
        <dbReference type="ARBA" id="ARBA00022840"/>
    </source>
</evidence>
<keyword evidence="5" id="KW-0723">Serine/threonine-protein kinase</keyword>
<evidence type="ECO:0000256" key="5">
    <source>
        <dbReference type="ARBA" id="ARBA00022527"/>
    </source>
</evidence>
<evidence type="ECO:0000313" key="20">
    <source>
        <dbReference type="EMBL" id="KAF3696851.1"/>
    </source>
</evidence>
<dbReference type="GO" id="GO:0004674">
    <property type="term" value="F:protein serine/threonine kinase activity"/>
    <property type="evidence" value="ECO:0007669"/>
    <property type="project" value="UniProtKB-KW"/>
</dbReference>
<reference evidence="21" key="2">
    <citation type="submission" date="2019-02" db="EMBL/GenBank/DDBJ databases">
        <title>Opniocepnalus argus Var Kimnra genome.</title>
        <authorList>
            <person name="Zhou C."/>
            <person name="Xiao S."/>
        </authorList>
    </citation>
    <scope>NUCLEOTIDE SEQUENCE [LARGE SCALE GENOMIC DNA]</scope>
</reference>
<feature type="compositionally biased region" description="Polar residues" evidence="18">
    <location>
        <begin position="2211"/>
        <end position="2225"/>
    </location>
</feature>
<dbReference type="Pfam" id="PF12202">
    <property type="entry name" value="OSR1_C"/>
    <property type="match status" value="1"/>
</dbReference>
<dbReference type="InterPro" id="IPR000719">
    <property type="entry name" value="Prot_kinase_dom"/>
</dbReference>
<feature type="compositionally biased region" description="Polar residues" evidence="18">
    <location>
        <begin position="2357"/>
        <end position="2366"/>
    </location>
</feature>
<evidence type="ECO:0000256" key="2">
    <source>
        <dbReference type="ARBA" id="ARBA00004496"/>
    </source>
</evidence>
<evidence type="ECO:0000256" key="7">
    <source>
        <dbReference type="ARBA" id="ARBA00022679"/>
    </source>
</evidence>
<feature type="compositionally biased region" description="Polar residues" evidence="18">
    <location>
        <begin position="136"/>
        <end position="151"/>
    </location>
</feature>
<feature type="region of interest" description="Disordered" evidence="18">
    <location>
        <begin position="1068"/>
        <end position="1100"/>
    </location>
</feature>
<feature type="compositionally biased region" description="Polar residues" evidence="18">
    <location>
        <begin position="40"/>
        <end position="54"/>
    </location>
</feature>
<dbReference type="FunFam" id="3.10.20.90:FF:000166">
    <property type="entry name" value="serine/threonine-protein kinase WNK3 isoform X1"/>
    <property type="match status" value="1"/>
</dbReference>
<keyword evidence="11" id="KW-0832">Ubl conjugation</keyword>
<feature type="compositionally biased region" description="Basic residues" evidence="18">
    <location>
        <begin position="2647"/>
        <end position="2657"/>
    </location>
</feature>
<dbReference type="PROSITE" id="PS00108">
    <property type="entry name" value="PROTEIN_KINASE_ST"/>
    <property type="match status" value="1"/>
</dbReference>
<feature type="compositionally biased region" description="Basic residues" evidence="18">
    <location>
        <begin position="97"/>
        <end position="107"/>
    </location>
</feature>
<feature type="region of interest" description="Disordered" evidence="18">
    <location>
        <begin position="2545"/>
        <end position="2657"/>
    </location>
</feature>
<dbReference type="GO" id="GO:0006884">
    <property type="term" value="P:cell volume homeostasis"/>
    <property type="evidence" value="ECO:0007669"/>
    <property type="project" value="UniProtKB-ARBA"/>
</dbReference>
<dbReference type="GO" id="GO:0005524">
    <property type="term" value="F:ATP binding"/>
    <property type="evidence" value="ECO:0007669"/>
    <property type="project" value="UniProtKB-KW"/>
</dbReference>
<dbReference type="InterPro" id="IPR056865">
    <property type="entry name" value="CCTL2_WNK"/>
</dbReference>
<protein>
    <recommendedName>
        <fullName evidence="15">Serine/threonine-protein kinase WNK3</fullName>
        <ecNumber evidence="3">2.7.11.1</ecNumber>
    </recommendedName>
    <alternativeName>
        <fullName evidence="16">Protein kinase lysine-deficient 3</fullName>
    </alternativeName>
    <alternativeName>
        <fullName evidence="17">Protein kinase with no lysine 3</fullName>
    </alternativeName>
</protein>
<evidence type="ECO:0000256" key="8">
    <source>
        <dbReference type="ARBA" id="ARBA00022741"/>
    </source>
</evidence>
<dbReference type="Pfam" id="PF00069">
    <property type="entry name" value="Pkinase"/>
    <property type="match status" value="1"/>
</dbReference>
<dbReference type="Proteomes" id="UP000503349">
    <property type="component" value="Chromosome 12"/>
</dbReference>
<evidence type="ECO:0000256" key="16">
    <source>
        <dbReference type="ARBA" id="ARBA00080935"/>
    </source>
</evidence>
<keyword evidence="7" id="KW-0808">Transferase</keyword>
<dbReference type="GO" id="GO:1904062">
    <property type="term" value="P:regulation of monoatomic cation transmembrane transport"/>
    <property type="evidence" value="ECO:0007669"/>
    <property type="project" value="UniProtKB-ARBA"/>
</dbReference>
<sequence length="2921" mass="318657">MATDPGEPTGTEDSSEKPDGQREEDTDRGDTGDQQREKTQNTPSDFLSSQTQERGPTGEEDRGIRGGGGEASQEGQEVTIRPISFSTPSLPVDTGQKRLRREKRFFRKSVEICEEDNEADVFPEASHSAPHLELPSSDSVFTSSAHQQGADSSCAALGHDPSSPSSSQEPGKDASTSAPTQRGKERDREQEEEAEMKAVATSPGGRFLKFDIELGRGAFKTVYKGLDTETWVEVAWCELQDRKLTKAEQQRFKEEAEMLKGLQHPNIVRFYDSWESVLRGKKCIVLVTELMTSGTLKTYLKRFKVMKPKVLRSWCRQILKGLHFLHTRTPPIVHRDLKCDNIFITGPTGSVKIGDLGLATLMRTSFAKSVIGTPEFMAPEMYEEHYDESVDVYAFGMCMLEMATSEYPYSECQNAAQIYRKVTSGIKPASFDKVNDPEVKEIIEGCIRQNKSQRLSIKDLLNHAFFGEDTGVRVELAEEDIGTQDCLALRIWVEDPKKLKGKHKDNEAIEFSYDLENDSAEEVALEMVKSGFFHESDAKLVGKSIRDRVNLIKKSRERRQQQLLQQQQQGLEKRRDSTLTSYSFCHPSCPSSLGPELAGQTVGGGQEPDELPEVDQHVRQQHIFSGTKPNLPGKGIGALAHPQMCPIGESGSVPYAPLAQSVSLSSMSTGQSGGRSVAQTFLQPSTMVPQSQTFPSDAHQTAIPHGSYIPPVSPQAPINVLSTSMSVTDPAGLSGTTVPLSQHTQPPTSPMQFTDIIPQAAPQQTPPVLIPQPTIVQQQQIGMDFQTTTLQQQPQQQMEAQATLVKKQLCATQLPMEQLSTAAVQPDHQQQIYVPQPVPPVQPTPQQQVLTTQTERLEQQVLIKQQIQEQQQQAAIVHLQQTGKQDAVLVPQSNSEQQIQQQPTDIQHVCASPLNAPLTTHTSLTQQQIEQQQNVTSYQQQQAFVSQGQDHISFMDSRVPVRVPAGNEMVQHQTIQITQIPLQTSAAVPAQVLTQQGQIDSHLQNQGQVPVQFITQPIPQGTRSDVTPPGAAQTHVTQTQQILLHTTYPGAVIPTQSQVTAQSAIHPLHSETNQSGPLHGQGPTTDTRMMSQQSQAPVQPPTAIVPIPAQIQHESCVQQNTQMLMQPQLQQQALIQNQLLDQQQQQTLIQQQQEQQQLQPTLLQQSQAPPPSQVHAQAAANLMTSQYVPQSTQQAIPTVQQNITHVPEQQQVQLQPVLQCQNMIQSPGSDESVGNKTDILSSVADPHVQLAGQAYAPGQTTQHPVLQPQQQPTGSPADLSVLQSISWPTMAQSKEQYQQHLQKLSQMQQTLAPPPVQTQLLAQPIPTPIQQTLALKPRDESQLPPQCPHLVTHPLAQIVSNNVAQESQNSNLSLCSHLLADNPPSPQHQSKQIPSARTQSSIQAQTHIQRQTHVQTQAHSHTNAETPIEQSVLTHAVFPPKQSPSHTSCPPTSLPSFPSQHPAIAPAPELPSSPPAAHITLPGQVDYIPTSPPPVTTIPLLESNAPKLPQASLQDCDLSLLGIAQDDPHMSITEHHSSSGSVPVNGEETLQLFANGKIEKLKPQRRASCQKPEKVSHQFQLSMLQVSPSGDNMVECQLETHSNKMVTFKFDIDGDAPEDIADYMVEEDFVLDVEKEKFIEELRSIIKRAHEILQTQSQTGSTEQLHVSTPTSSTMGRWRFFINQTIRHRDSLSSQGAGTPSPTAEMRIPQAPKTEKESEGSQILESLTDMASPPCCTLSATSTSVSTVPANASMASTAPTATALHIIASDTISATASSLETAVPVTASVALEPSTVTSATPDQKLNNPTLSFAATVVSPKPTTIPSDTLKSPGTSDSSTVAQRIEDTVITVPRPYVSAGEQSSNSFHSPSSATAVTSSAVIQHGMELQQTLTQVAKLAPQQPQLQVALQQQVPAAQQQQLEQQTPQATPQQQAQHQVYQEQFQLLQEQAPQLSLQQLQPQQLMQKQIPGQQLTEVKVLPQPGHTESVSQSVPPQQFLPAVPLQQTQQPLLQQQTKQHTPQLLQQPQLQNLPQQVIASEVAVVAQPQAHTDHQQQQQVNLQSVQLQQQQMMQQQLLMGAVAIKPDQSLLPLSISQHFLQQQSVCTVPQHQIPQQTQIPAELAAQHVQSQKQLEPTEQQQEVVKTMDTPQKQQLFPLQKQSSLQMSESEVSTGEVNVTEDTGSHSATFHPSSDSSLPPFHPGTAEAPLPMLSLTMTPSPAQPSSVAESDSEGPPKIEFVDNRIKTLDEKLRNLLYQEYSSGTPLAGGISSGPTPIASTTVGGDESSEPQPLHSLSFPPPASSSDTSPQSSSSTTSSTTSRSSSTSPDLEREEWKEEASSEVPSSAELGPVDQQPGLTIPSVSASSTPPMSIPNLPPNLDDSAGPQRPPVPGEPTILAVSTHSDTSTTGDASWPPNQHLIPLRHGQHQHNAGGGYFGLNLTCPSIRNPVSKKSWTRKFKNWACKLRHSASLFKKPRVQQDEHFSSQVVREEKVAPPLNLPHSLKGRFQVRGVLLILSLQLISLKPQCSLKSNFHILCHQVTPVPQIAPQNEVSRGHGGTHRKVGRFSVTQAETKRENRQTDSSPASPDLNRERRRSRTKEGEKVESKRTPALAHLARGHGLSHSPLGSSENNDDDDDDESELEDEGLRRELHKLREKSRPAKIKLRPRPHSHIDNNGVTHFGHSPLRKSTFTDELHKLVDNWTKEPVDLAPQKPSLNQIKQIQQVQEFGGWSQATEAAPPDWFPVVPLNPQASTTPASLAGSASSHYTGGGNLHSPGPTPQAHVAQVPQIQQSLHLHQSLPLQSMTYQQSLLCQQILQPQMQTPIQPQSLPQTQPIAQLPHTQPQNQLLLSSQMSSSSLSMAVSLLPGSGSTAPTDSLAPAGGALSSGSSSSSTCSSSCSTAVLPSCAKIHPTAPTSTLPLGQK</sequence>
<evidence type="ECO:0000256" key="18">
    <source>
        <dbReference type="SAM" id="MobiDB-lite"/>
    </source>
</evidence>
<dbReference type="CDD" id="cd14031">
    <property type="entry name" value="STKc_WNK3"/>
    <property type="match status" value="1"/>
</dbReference>
<evidence type="ECO:0000256" key="14">
    <source>
        <dbReference type="ARBA" id="ARBA00063874"/>
    </source>
</evidence>
<feature type="compositionally biased region" description="Basic and acidic residues" evidence="18">
    <location>
        <begin position="2595"/>
        <end position="2605"/>
    </location>
</feature>
<feature type="compositionally biased region" description="Polar residues" evidence="18">
    <location>
        <begin position="1387"/>
        <end position="1423"/>
    </location>
</feature>
<dbReference type="GO" id="GO:0005737">
    <property type="term" value="C:cytoplasm"/>
    <property type="evidence" value="ECO:0007669"/>
    <property type="project" value="UniProtKB-SubCell"/>
</dbReference>
<keyword evidence="6" id="KW-0597">Phosphoprotein</keyword>
<dbReference type="EMBL" id="CM015723">
    <property type="protein sequence ID" value="KAF3696851.1"/>
    <property type="molecule type" value="Genomic_DNA"/>
</dbReference>
<feature type="compositionally biased region" description="Low complexity" evidence="18">
    <location>
        <begin position="2874"/>
        <end position="2897"/>
    </location>
</feature>
<comment type="catalytic activity">
    <reaction evidence="13">
        <text>L-seryl-[protein] + ATP = O-phospho-L-seryl-[protein] + ADP + H(+)</text>
        <dbReference type="Rhea" id="RHEA:17989"/>
        <dbReference type="Rhea" id="RHEA-COMP:9863"/>
        <dbReference type="Rhea" id="RHEA-COMP:11604"/>
        <dbReference type="ChEBI" id="CHEBI:15378"/>
        <dbReference type="ChEBI" id="CHEBI:29999"/>
        <dbReference type="ChEBI" id="CHEBI:30616"/>
        <dbReference type="ChEBI" id="CHEBI:83421"/>
        <dbReference type="ChEBI" id="CHEBI:456216"/>
        <dbReference type="EC" id="2.7.11.1"/>
    </reaction>
</comment>
<evidence type="ECO:0000256" key="15">
    <source>
        <dbReference type="ARBA" id="ARBA00071800"/>
    </source>
</evidence>
<keyword evidence="4" id="KW-0963">Cytoplasm</keyword>
<dbReference type="InterPro" id="IPR024678">
    <property type="entry name" value="Kinase_OSR1/WNK_CCT"/>
</dbReference>
<dbReference type="Gene3D" id="1.10.510.10">
    <property type="entry name" value="Transferase(Phosphotransferase) domain 1"/>
    <property type="match status" value="1"/>
</dbReference>
<evidence type="ECO:0000256" key="11">
    <source>
        <dbReference type="ARBA" id="ARBA00022843"/>
    </source>
</evidence>